<reference evidence="2" key="1">
    <citation type="journal article" date="2017" name="Proc. Natl. Acad. Sci. U.S.A.">
        <title>Simulation of Deepwater Horizon oil plume reveals substrate specialization within a complex community of hydrocarbon degraders.</title>
        <authorList>
            <person name="Hu P."/>
            <person name="Dubinsky E.A."/>
            <person name="Probst A.J."/>
            <person name="Wang J."/>
            <person name="Sieber C.M.K."/>
            <person name="Tom L.M."/>
            <person name="Gardinali P."/>
            <person name="Banfield J.F."/>
            <person name="Atlas R.M."/>
            <person name="Andersen G.L."/>
        </authorList>
    </citation>
    <scope>NUCLEOTIDE SEQUENCE [LARGE SCALE GENOMIC DNA]</scope>
</reference>
<protein>
    <submittedName>
        <fullName evidence="1">Uncharacterized protein</fullName>
    </submittedName>
</protein>
<sequence length="1371" mass="157314">MTKHRSRVTADEKQQLLELATTHYKNQKSSKEMLTAIIDEMYSETDSRTPEAVLKQLQNVKVLYIPAGKHYPSYCSPFERANKVNQPIVTKAANETSIQSEGEVQLGDATVIAKAIDSDLQTQLNDTRAELYNLYDSLSQVRPSLIFSNDGTATGKSYNVVESFLRPIHPDNLIDGFTNLLFTCPQKSQLELSQNHISEAQKKRVPINCIFALDDIANLELKHWSSKEVLRKAFERWINQLLNNNYFKTLGVNLKGAIKRVDAAKKQLVSAMFDDALDVRIVENIVYSAERGLREQLTKTARQLYSYYVEDKGSISSHRAFFTSQYISIDPMLISAVEMVNHVFPFESSKYCPTIMLLTARKLKTQVTTLKLSERSKDGLTTEQHAIENIVGHKCHSAEVRQNIDRLGSITNKPIEEQQEYLYDVRYLIDQDDYYLQNGIKFDLIIDEEHVTYPSFLNLGKHDILPSNDSVSDILSILYRINMSALNHRDGYSENWGESACEIIDEIKDHFTNRCEISEHCDFDSMIDLFAHKLHSPHIARQEVEQIINITRNVFAMTNKSFYNELELKKLRVSGVGAPGRHTGIKIYFQTDQYDKNPSLYDLFQLILCVFYVISKATHLDDYFKMFELQMDSEQNRPMRLFFNRIRQSRVDITNLFERANNEDQPIDHFFSYFLPKVVFSLQKLAELAAKPSQTDDDIFVTFKIELVESLPEDSLMRCLANTKNRAILLSATSGIRDGFNSSFNPELFKRFSTVNGEQRIHFYKRIENDVGTFDKLRALRSSCRNIEFYTHDDTSFQSKNDDELASQVQSFSNHIIQSANVASPYKISVHHKREIDITVKHMLSAALNQKHTMILSNSGTPARAIKEFAMAQAECISQLSPENYKGTDYGSIYKVFEFQPFEQGAKLRIVLFDAELNKKEDVVKQLSLTDDNTKICFISSYTSAGTGINVYKRYINEAINEDFERICLVNMGYWSSIKTKNDGFHHIFNAIYLYQKITSGKENILFKDVNLNFLEGKNFNALLNAHKLEQAFTLMQSLGRVERCDTNINTQVFLSEEIIQHMTLFFSYLERESQDLFIGSLSLLNHNFYQLTKQYAYSKSFETTVDRDLFKKETLESSKTVKGFFSEYVVPRLNDARKGDYTAIALNEAIRDISCVVDLARYINNIKSLPEIKNSMIEPIIDKFDVNNINTKSNIVICRTGKVGELTDIFDGISLYEPFSSVVPNFDKIEGNINPKYNCQVVLKTISKLRKSATSNTAIPNPELVPVIKGNVGEYIFQAIIDSNDIKVLSTEEVFELAGSVAYELFDVFILVNKELICIDVKKWASYLDSKERSHDLLSKSERKCEQISSNLKKTWYCSKVCLCEYRLEP</sequence>
<evidence type="ECO:0000313" key="2">
    <source>
        <dbReference type="Proteomes" id="UP000243053"/>
    </source>
</evidence>
<dbReference type="EMBL" id="MAAF01000010">
    <property type="protein sequence ID" value="OUR84758.1"/>
    <property type="molecule type" value="Genomic_DNA"/>
</dbReference>
<accession>A0A1Y5EPZ8</accession>
<name>A0A1Y5EPZ8_COLPS</name>
<evidence type="ECO:0000313" key="1">
    <source>
        <dbReference type="EMBL" id="OUR84758.1"/>
    </source>
</evidence>
<gene>
    <name evidence="1" type="ORF">A9Q75_01565</name>
</gene>
<comment type="caution">
    <text evidence="1">The sequence shown here is derived from an EMBL/GenBank/DDBJ whole genome shotgun (WGS) entry which is preliminary data.</text>
</comment>
<dbReference type="Proteomes" id="UP000243053">
    <property type="component" value="Unassembled WGS sequence"/>
</dbReference>
<proteinExistence type="predicted"/>
<organism evidence="1 2">
    <name type="scientific">Colwellia psychrerythraea</name>
    <name type="common">Vibrio psychroerythus</name>
    <dbReference type="NCBI Taxonomy" id="28229"/>
    <lineage>
        <taxon>Bacteria</taxon>
        <taxon>Pseudomonadati</taxon>
        <taxon>Pseudomonadota</taxon>
        <taxon>Gammaproteobacteria</taxon>
        <taxon>Alteromonadales</taxon>
        <taxon>Colwelliaceae</taxon>
        <taxon>Colwellia</taxon>
    </lineage>
</organism>